<feature type="compositionally biased region" description="Polar residues" evidence="5">
    <location>
        <begin position="518"/>
        <end position="528"/>
    </location>
</feature>
<evidence type="ECO:0000259" key="6">
    <source>
        <dbReference type="Pfam" id="PF00735"/>
    </source>
</evidence>
<evidence type="ECO:0000256" key="3">
    <source>
        <dbReference type="PROSITE-ProRule" id="PRU00023"/>
    </source>
</evidence>
<dbReference type="Pfam" id="PF00735">
    <property type="entry name" value="Septin"/>
    <property type="match status" value="1"/>
</dbReference>
<keyword evidence="4" id="KW-0342">GTP-binding</keyword>
<dbReference type="InterPro" id="IPR036770">
    <property type="entry name" value="Ankyrin_rpt-contain_sf"/>
</dbReference>
<dbReference type="InterPro" id="IPR030379">
    <property type="entry name" value="G_SEPTIN_dom"/>
</dbReference>
<feature type="compositionally biased region" description="Pro residues" evidence="5">
    <location>
        <begin position="343"/>
        <end position="360"/>
    </location>
</feature>
<dbReference type="EMBL" id="JAAAHW010003491">
    <property type="protein sequence ID" value="KAF9983309.1"/>
    <property type="molecule type" value="Genomic_DNA"/>
</dbReference>
<dbReference type="Proteomes" id="UP000749646">
    <property type="component" value="Unassembled WGS sequence"/>
</dbReference>
<keyword evidence="8" id="KW-1185">Reference proteome</keyword>
<evidence type="ECO:0000256" key="2">
    <source>
        <dbReference type="ARBA" id="ARBA00023043"/>
    </source>
</evidence>
<dbReference type="AlphaFoldDB" id="A0A9P6M9W7"/>
<feature type="compositionally biased region" description="Basic and acidic residues" evidence="5">
    <location>
        <begin position="310"/>
        <end position="321"/>
    </location>
</feature>
<feature type="region of interest" description="Disordered" evidence="5">
    <location>
        <begin position="488"/>
        <end position="528"/>
    </location>
</feature>
<protein>
    <recommendedName>
        <fullName evidence="6">Septin-type G domain-containing protein</fullName>
    </recommendedName>
</protein>
<proteinExistence type="inferred from homology"/>
<dbReference type="PROSITE" id="PS50088">
    <property type="entry name" value="ANK_REPEAT"/>
    <property type="match status" value="2"/>
</dbReference>
<dbReference type="Gene3D" id="1.25.40.20">
    <property type="entry name" value="Ankyrin repeat-containing domain"/>
    <property type="match status" value="1"/>
</dbReference>
<dbReference type="PANTHER" id="PTHR24171">
    <property type="entry name" value="ANKYRIN REPEAT DOMAIN-CONTAINING PROTEIN 39-RELATED"/>
    <property type="match status" value="1"/>
</dbReference>
<feature type="region of interest" description="Disordered" evidence="5">
    <location>
        <begin position="767"/>
        <end position="820"/>
    </location>
</feature>
<sequence length="820" mass="89956">MGVGKSAFIDTFISTLCNIQFNETLEEFIPQPMTSFSSSTLLSAPPIRLPSVQVQTAPILQQDPRKQGLSDPLGILPPKTQTPAREVSFVTMPGYSSTTNPSVIMSMTDDYLNHHLHVTTSIFSPSIPPSQLAWFLIAGSGAHSLPTCAFYFVLYELKPVDILYMKLIHERVNLVPIITKADTLSQKELWMLKRRMIRQLKLNSINFHTFGVDLATVEKMTEQRQWGAAPFTVSSRRDANGNLFESELQSLIRMCLYERFRHSQEDAVRKVIAWRTSFGPSDIPSKTPAQIWGNRSADQQSITTTTTSTTDKDTIEPKKPSQTEMETQLMTQFILQNEAEFTPSPPSPPSPPTPPTPSTPSTPQTQVTDQIVSSASPSPSTGYTSGFVVVPTVVYTGSASPYAISGTDTSGVMSSTLPNSPANYVPTTSYSPRPKAATTNTVPQARLNLMHQSTGVAVDGSTRPSEIMDDKDVNNVDTEAQVWCMGPPSETADINPRSSDLDAGSRAPGSEFKVEVPNSGTSYQPTSTDGLDLATQLQYQQYQALLRQQKHESFIIPNGYQFPGAYFIPPTDQYQSSMMAAATGGISPEATGEILPDIWEAVELGDLAAVQRHLINGASPDQRNSSRSTLLHRTAWQGSKPYAVMRLLISYGANVNLTNENGNTVLQNVLMRHDDPSLIKLLLDNGAETTIPNKEGMNTLEVAALFNKLEPAKYLLENDLASSESNSIMNALQRARSPDKKAMKLLLKSWQGKEGEKKRTELMERQRAPGLHTKHSSQSQVHLHERGLSQHQNTSNSQTPDATSIHSAHSFETGKSGEGK</sequence>
<feature type="repeat" description="ANK" evidence="3">
    <location>
        <begin position="661"/>
        <end position="694"/>
    </location>
</feature>
<evidence type="ECO:0000313" key="7">
    <source>
        <dbReference type="EMBL" id="KAF9983309.1"/>
    </source>
</evidence>
<evidence type="ECO:0000256" key="1">
    <source>
        <dbReference type="ARBA" id="ARBA00022737"/>
    </source>
</evidence>
<evidence type="ECO:0000256" key="5">
    <source>
        <dbReference type="SAM" id="MobiDB-lite"/>
    </source>
</evidence>
<dbReference type="InterPro" id="IPR027417">
    <property type="entry name" value="P-loop_NTPase"/>
</dbReference>
<evidence type="ECO:0000313" key="8">
    <source>
        <dbReference type="Proteomes" id="UP000749646"/>
    </source>
</evidence>
<evidence type="ECO:0000256" key="4">
    <source>
        <dbReference type="RuleBase" id="RU004560"/>
    </source>
</evidence>
<dbReference type="PANTHER" id="PTHR24171:SF9">
    <property type="entry name" value="ANKYRIN REPEAT DOMAIN-CONTAINING PROTEIN 39"/>
    <property type="match status" value="1"/>
</dbReference>
<gene>
    <name evidence="7" type="ORF">BGZ65_001930</name>
</gene>
<dbReference type="SUPFAM" id="SSF48403">
    <property type="entry name" value="Ankyrin repeat"/>
    <property type="match status" value="1"/>
</dbReference>
<reference evidence="7" key="1">
    <citation type="journal article" date="2020" name="Fungal Divers.">
        <title>Resolving the Mortierellaceae phylogeny through synthesis of multi-gene phylogenetics and phylogenomics.</title>
        <authorList>
            <person name="Vandepol N."/>
            <person name="Liber J."/>
            <person name="Desiro A."/>
            <person name="Na H."/>
            <person name="Kennedy M."/>
            <person name="Barry K."/>
            <person name="Grigoriev I.V."/>
            <person name="Miller A.N."/>
            <person name="O'Donnell K."/>
            <person name="Stajich J.E."/>
            <person name="Bonito G."/>
        </authorList>
    </citation>
    <scope>NUCLEOTIDE SEQUENCE</scope>
    <source>
        <strain evidence="7">MES-2147</strain>
    </source>
</reference>
<accession>A0A9P6M9W7</accession>
<feature type="domain" description="Septin-type G" evidence="6">
    <location>
        <begin position="148"/>
        <end position="235"/>
    </location>
</feature>
<dbReference type="InterPro" id="IPR002110">
    <property type="entry name" value="Ankyrin_rpt"/>
</dbReference>
<keyword evidence="4" id="KW-0547">Nucleotide-binding</keyword>
<dbReference type="SMART" id="SM00248">
    <property type="entry name" value="ANK"/>
    <property type="match status" value="3"/>
</dbReference>
<feature type="region of interest" description="Disordered" evidence="5">
    <location>
        <begin position="339"/>
        <end position="383"/>
    </location>
</feature>
<dbReference type="PROSITE" id="PS50297">
    <property type="entry name" value="ANK_REP_REGION"/>
    <property type="match status" value="1"/>
</dbReference>
<dbReference type="GO" id="GO:0005525">
    <property type="term" value="F:GTP binding"/>
    <property type="evidence" value="ECO:0007669"/>
    <property type="project" value="UniProtKB-KW"/>
</dbReference>
<keyword evidence="2 3" id="KW-0040">ANK repeat</keyword>
<feature type="compositionally biased region" description="Polar residues" evidence="5">
    <location>
        <begin position="789"/>
        <end position="807"/>
    </location>
</feature>
<feature type="region of interest" description="Disordered" evidence="5">
    <location>
        <begin position="283"/>
        <end position="324"/>
    </location>
</feature>
<organism evidence="7 8">
    <name type="scientific">Modicella reniformis</name>
    <dbReference type="NCBI Taxonomy" id="1440133"/>
    <lineage>
        <taxon>Eukaryota</taxon>
        <taxon>Fungi</taxon>
        <taxon>Fungi incertae sedis</taxon>
        <taxon>Mucoromycota</taxon>
        <taxon>Mortierellomycotina</taxon>
        <taxon>Mortierellomycetes</taxon>
        <taxon>Mortierellales</taxon>
        <taxon>Mortierellaceae</taxon>
        <taxon>Modicella</taxon>
    </lineage>
</organism>
<keyword evidence="1" id="KW-0677">Repeat</keyword>
<name>A0A9P6M9W7_9FUNG</name>
<dbReference type="OrthoDB" id="341259at2759"/>
<comment type="caution">
    <text evidence="7">The sequence shown here is derived from an EMBL/GenBank/DDBJ whole genome shotgun (WGS) entry which is preliminary data.</text>
</comment>
<dbReference type="Pfam" id="PF13637">
    <property type="entry name" value="Ank_4"/>
    <property type="match status" value="1"/>
</dbReference>
<comment type="similarity">
    <text evidence="4">Belongs to the TRAFAC class TrmE-Era-EngA-EngB-Septin-like GTPase superfamily. Septin GTPase family.</text>
</comment>
<dbReference type="Gene3D" id="3.40.50.300">
    <property type="entry name" value="P-loop containing nucleotide triphosphate hydrolases"/>
    <property type="match status" value="1"/>
</dbReference>
<feature type="repeat" description="ANK" evidence="3">
    <location>
        <begin position="626"/>
        <end position="660"/>
    </location>
</feature>
<feature type="compositionally biased region" description="Polar residues" evidence="5">
    <location>
        <begin position="364"/>
        <end position="383"/>
    </location>
</feature>